<proteinExistence type="predicted"/>
<evidence type="ECO:0000256" key="2">
    <source>
        <dbReference type="ARBA" id="ARBA00023125"/>
    </source>
</evidence>
<dbReference type="RefSeq" id="WP_387699232.1">
    <property type="nucleotide sequence ID" value="NZ_JBIAMX010000002.1"/>
</dbReference>
<dbReference type="Proteomes" id="UP001601444">
    <property type="component" value="Unassembled WGS sequence"/>
</dbReference>
<accession>A0ABW6PIW6</accession>
<dbReference type="Pfam" id="PF12833">
    <property type="entry name" value="HTH_18"/>
    <property type="match status" value="1"/>
</dbReference>
<evidence type="ECO:0000256" key="4">
    <source>
        <dbReference type="SAM" id="MobiDB-lite"/>
    </source>
</evidence>
<gene>
    <name evidence="6" type="ORF">ACFYTF_05455</name>
</gene>
<feature type="compositionally biased region" description="Low complexity" evidence="4">
    <location>
        <begin position="337"/>
        <end position="347"/>
    </location>
</feature>
<dbReference type="EMBL" id="JBIAMX010000002">
    <property type="protein sequence ID" value="MFF0542265.1"/>
    <property type="molecule type" value="Genomic_DNA"/>
</dbReference>
<dbReference type="SMART" id="SM00342">
    <property type="entry name" value="HTH_ARAC"/>
    <property type="match status" value="1"/>
</dbReference>
<keyword evidence="3" id="KW-0804">Transcription</keyword>
<evidence type="ECO:0000313" key="7">
    <source>
        <dbReference type="Proteomes" id="UP001601444"/>
    </source>
</evidence>
<evidence type="ECO:0000313" key="6">
    <source>
        <dbReference type="EMBL" id="MFF0542265.1"/>
    </source>
</evidence>
<evidence type="ECO:0000256" key="1">
    <source>
        <dbReference type="ARBA" id="ARBA00023015"/>
    </source>
</evidence>
<evidence type="ECO:0000259" key="5">
    <source>
        <dbReference type="PROSITE" id="PS01124"/>
    </source>
</evidence>
<reference evidence="6 7" key="1">
    <citation type="submission" date="2024-10" db="EMBL/GenBank/DDBJ databases">
        <title>The Natural Products Discovery Center: Release of the First 8490 Sequenced Strains for Exploring Actinobacteria Biosynthetic Diversity.</title>
        <authorList>
            <person name="Kalkreuter E."/>
            <person name="Kautsar S.A."/>
            <person name="Yang D."/>
            <person name="Bader C.D."/>
            <person name="Teijaro C.N."/>
            <person name="Fluegel L."/>
            <person name="Davis C.M."/>
            <person name="Simpson J.R."/>
            <person name="Lauterbach L."/>
            <person name="Steele A.D."/>
            <person name="Gui C."/>
            <person name="Meng S."/>
            <person name="Li G."/>
            <person name="Viehrig K."/>
            <person name="Ye F."/>
            <person name="Su P."/>
            <person name="Kiefer A.F."/>
            <person name="Nichols A."/>
            <person name="Cepeda A.J."/>
            <person name="Yan W."/>
            <person name="Fan B."/>
            <person name="Jiang Y."/>
            <person name="Adhikari A."/>
            <person name="Zheng C.-J."/>
            <person name="Schuster L."/>
            <person name="Cowan T.M."/>
            <person name="Smanski M.J."/>
            <person name="Chevrette M.G."/>
            <person name="De Carvalho L.P.S."/>
            <person name="Shen B."/>
        </authorList>
    </citation>
    <scope>NUCLEOTIDE SEQUENCE [LARGE SCALE GENOMIC DNA]</scope>
    <source>
        <strain evidence="6 7">NPDC004045</strain>
    </source>
</reference>
<dbReference type="SUPFAM" id="SSF46689">
    <property type="entry name" value="Homeodomain-like"/>
    <property type="match status" value="1"/>
</dbReference>
<dbReference type="Gene3D" id="1.10.10.60">
    <property type="entry name" value="Homeodomain-like"/>
    <property type="match status" value="1"/>
</dbReference>
<keyword evidence="7" id="KW-1185">Reference proteome</keyword>
<keyword evidence="1" id="KW-0805">Transcription regulation</keyword>
<dbReference type="PANTHER" id="PTHR47894">
    <property type="entry name" value="HTH-TYPE TRANSCRIPTIONAL REGULATOR GADX"/>
    <property type="match status" value="1"/>
</dbReference>
<organism evidence="6 7">
    <name type="scientific">Nocardia thailandica</name>
    <dbReference type="NCBI Taxonomy" id="257275"/>
    <lineage>
        <taxon>Bacteria</taxon>
        <taxon>Bacillati</taxon>
        <taxon>Actinomycetota</taxon>
        <taxon>Actinomycetes</taxon>
        <taxon>Mycobacteriales</taxon>
        <taxon>Nocardiaceae</taxon>
        <taxon>Nocardia</taxon>
    </lineage>
</organism>
<keyword evidence="2" id="KW-0238">DNA-binding</keyword>
<name>A0ABW6PIW6_9NOCA</name>
<feature type="domain" description="HTH araC/xylS-type" evidence="5">
    <location>
        <begin position="217"/>
        <end position="334"/>
    </location>
</feature>
<feature type="region of interest" description="Disordered" evidence="4">
    <location>
        <begin position="328"/>
        <end position="347"/>
    </location>
</feature>
<dbReference type="InterPro" id="IPR018060">
    <property type="entry name" value="HTH_AraC"/>
</dbReference>
<sequence length="347" mass="37337">MDMSIRAAALRGVDGLIADLGGDPRELLGEFGVTVAEVDSDEAVLPAATIMRILRTAARRLDCPDFGLRLAGRQDLSMLGPLALAVANCDTLGGALECASRFLFVHNPTLRLSRVADPEHYAGVAALAYRMSLPDIPHDPQAVDAGLGLLHRCVGAMSGGYELLGVHLPHPPLTDPAVYAEFFGAPVRFGADEAVLRMPAKMWDQAVSPRVNPELRRMVVDYLEANYTDPRDGLTVAARSAVGRALGTVPVRLELIAGWLHLHPRTLQRRLAAEGTTFEAIVDDARRTTALRLLTRTDLPLSQVASLIELAGQSALTRASRRWFADTPSRVRRAARSPRPAGAVAQG</sequence>
<dbReference type="PANTHER" id="PTHR47894:SF4">
    <property type="entry name" value="HTH-TYPE TRANSCRIPTIONAL REGULATOR GADX"/>
    <property type="match status" value="1"/>
</dbReference>
<dbReference type="Pfam" id="PF12625">
    <property type="entry name" value="Arabinose_bd"/>
    <property type="match status" value="1"/>
</dbReference>
<dbReference type="InterPro" id="IPR032687">
    <property type="entry name" value="AraC-type_N"/>
</dbReference>
<comment type="caution">
    <text evidence="6">The sequence shown here is derived from an EMBL/GenBank/DDBJ whole genome shotgun (WGS) entry which is preliminary data.</text>
</comment>
<evidence type="ECO:0000256" key="3">
    <source>
        <dbReference type="ARBA" id="ARBA00023163"/>
    </source>
</evidence>
<protein>
    <submittedName>
        <fullName evidence="6">AraC family transcriptional regulator</fullName>
    </submittedName>
</protein>
<dbReference type="InterPro" id="IPR009057">
    <property type="entry name" value="Homeodomain-like_sf"/>
</dbReference>
<dbReference type="PROSITE" id="PS01124">
    <property type="entry name" value="HTH_ARAC_FAMILY_2"/>
    <property type="match status" value="1"/>
</dbReference>